<proteinExistence type="predicted"/>
<name>A0A061F0P6_THECC</name>
<organism evidence="2 3">
    <name type="scientific">Theobroma cacao</name>
    <name type="common">Cacao</name>
    <name type="synonym">Cocoa</name>
    <dbReference type="NCBI Taxonomy" id="3641"/>
    <lineage>
        <taxon>Eukaryota</taxon>
        <taxon>Viridiplantae</taxon>
        <taxon>Streptophyta</taxon>
        <taxon>Embryophyta</taxon>
        <taxon>Tracheophyta</taxon>
        <taxon>Spermatophyta</taxon>
        <taxon>Magnoliopsida</taxon>
        <taxon>eudicotyledons</taxon>
        <taxon>Gunneridae</taxon>
        <taxon>Pentapetalae</taxon>
        <taxon>rosids</taxon>
        <taxon>malvids</taxon>
        <taxon>Malvales</taxon>
        <taxon>Malvaceae</taxon>
        <taxon>Byttnerioideae</taxon>
        <taxon>Theobroma</taxon>
    </lineage>
</organism>
<evidence type="ECO:0000313" key="3">
    <source>
        <dbReference type="Proteomes" id="UP000026915"/>
    </source>
</evidence>
<dbReference type="PANTHER" id="PTHR34057">
    <property type="entry name" value="ELONGATION FACTOR"/>
    <property type="match status" value="1"/>
</dbReference>
<gene>
    <name evidence="2" type="ORF">TCM_025581</name>
</gene>
<evidence type="ECO:0000313" key="2">
    <source>
        <dbReference type="EMBL" id="EOY10227.1"/>
    </source>
</evidence>
<evidence type="ECO:0000256" key="1">
    <source>
        <dbReference type="SAM" id="Coils"/>
    </source>
</evidence>
<keyword evidence="3" id="KW-1185">Reference proteome</keyword>
<feature type="coiled-coil region" evidence="1">
    <location>
        <begin position="262"/>
        <end position="289"/>
    </location>
</feature>
<reference evidence="2 3" key="1">
    <citation type="journal article" date="2013" name="Genome Biol.">
        <title>The genome sequence of the most widely cultivated cacao type and its use to identify candidate genes regulating pod color.</title>
        <authorList>
            <person name="Motamayor J.C."/>
            <person name="Mockaitis K."/>
            <person name="Schmutz J."/>
            <person name="Haiminen N."/>
            <person name="Iii D.L."/>
            <person name="Cornejo O."/>
            <person name="Findley S.D."/>
            <person name="Zheng P."/>
            <person name="Utro F."/>
            <person name="Royaert S."/>
            <person name="Saski C."/>
            <person name="Jenkins J."/>
            <person name="Podicheti R."/>
            <person name="Zhao M."/>
            <person name="Scheffler B.E."/>
            <person name="Stack J.C."/>
            <person name="Feltus F.A."/>
            <person name="Mustiga G.M."/>
            <person name="Amores F."/>
            <person name="Phillips W."/>
            <person name="Marelli J.P."/>
            <person name="May G.D."/>
            <person name="Shapiro H."/>
            <person name="Ma J."/>
            <person name="Bustamante C.D."/>
            <person name="Schnell R.J."/>
            <person name="Main D."/>
            <person name="Gilbert D."/>
            <person name="Parida L."/>
            <person name="Kuhn D.N."/>
        </authorList>
    </citation>
    <scope>NUCLEOTIDE SEQUENCE [LARGE SCALE GENOMIC DNA]</scope>
    <source>
        <strain evidence="3">cv. Matina 1-6</strain>
    </source>
</reference>
<dbReference type="AlphaFoldDB" id="A0A061F0P6"/>
<protein>
    <submittedName>
        <fullName evidence="2">Uncharacterized protein isoform 3</fullName>
    </submittedName>
</protein>
<accession>A0A061F0P6</accession>
<dbReference type="PANTHER" id="PTHR34057:SF10">
    <property type="entry name" value="TRANSPOSASE, PTTA_EN_SPM, PLANT"/>
    <property type="match status" value="1"/>
</dbReference>
<keyword evidence="1" id="KW-0175">Coiled coil</keyword>
<dbReference type="Gramene" id="EOY10227">
    <property type="protein sequence ID" value="EOY10227"/>
    <property type="gene ID" value="TCM_025581"/>
</dbReference>
<dbReference type="CDD" id="cd11650">
    <property type="entry name" value="AT4G37440_like"/>
    <property type="match status" value="1"/>
</dbReference>
<dbReference type="EMBL" id="CM001883">
    <property type="protein sequence ID" value="EOY10227.1"/>
    <property type="molecule type" value="Genomic_DNA"/>
</dbReference>
<dbReference type="Proteomes" id="UP000026915">
    <property type="component" value="Chromosome 5"/>
</dbReference>
<dbReference type="HOGENOM" id="CLU_042114_0_0_1"/>
<dbReference type="InterPro" id="IPR038745">
    <property type="entry name" value="AT4G37440-like"/>
</dbReference>
<sequence length="412" mass="47095">MGPDLKLTEKSEAMVKVVLTNKKKGNLAQYQEDKGVQGNMDIEVDVTEHMNCSELEMIDVECQDATEYSSSFDDTESGDENGLVVNDDLEVESPLYDTRLFRSLFDGCDGPLQMGKRRLTDHWRRFIHPLMWRCKWLEVKLHDFKSQALKYERELAKYGQSEQFEFGKVTFQGFDAELQAFPSRIQKKEVMKRKKRKRVEDTADVASYMSDHNIFSYYESKKSVVAASALDDDWGEENKTINGYDDVGGWPFFKSRDGDTWSEQILRNIEVLRSRIQKLKTRMDKLMTESPQKFSSINMLSSVVPCDVLNNSRNHLSPEKGDGNSSQCTTSQHESECDMRDNFMPGSAVSSHGVVAHLPDMIRSMSRRLLEISCENVEGEILIPNQAAKEELCNFGSAISEQAEKPHISRRS</sequence>